<proteinExistence type="predicted"/>
<evidence type="ECO:0000313" key="1">
    <source>
        <dbReference type="EMBL" id="MER2253328.1"/>
    </source>
</evidence>
<dbReference type="RefSeq" id="WP_350397532.1">
    <property type="nucleotide sequence ID" value="NZ_JBELQE010000133.1"/>
</dbReference>
<gene>
    <name evidence="1" type="ORF">ABS772_25730</name>
</gene>
<protein>
    <submittedName>
        <fullName evidence="1">Uncharacterized protein</fullName>
    </submittedName>
</protein>
<dbReference type="Proteomes" id="UP001480955">
    <property type="component" value="Unassembled WGS sequence"/>
</dbReference>
<name>A0ABV1QVB4_9HYPH</name>
<organism evidence="1 2">
    <name type="scientific">Methylorubrum podarium</name>
    <dbReference type="NCBI Taxonomy" id="200476"/>
    <lineage>
        <taxon>Bacteria</taxon>
        <taxon>Pseudomonadati</taxon>
        <taxon>Pseudomonadota</taxon>
        <taxon>Alphaproteobacteria</taxon>
        <taxon>Hyphomicrobiales</taxon>
        <taxon>Methylobacteriaceae</taxon>
        <taxon>Methylorubrum</taxon>
    </lineage>
</organism>
<accession>A0ABV1QVB4</accession>
<keyword evidence="2" id="KW-1185">Reference proteome</keyword>
<comment type="caution">
    <text evidence="1">The sequence shown here is derived from an EMBL/GenBank/DDBJ whole genome shotgun (WGS) entry which is preliminary data.</text>
</comment>
<evidence type="ECO:0000313" key="2">
    <source>
        <dbReference type="Proteomes" id="UP001480955"/>
    </source>
</evidence>
<reference evidence="1 2" key="1">
    <citation type="submission" date="2024-06" db="EMBL/GenBank/DDBJ databases">
        <authorList>
            <person name="Campbell A.G."/>
        </authorList>
    </citation>
    <scope>NUCLEOTIDE SEQUENCE [LARGE SCALE GENOMIC DNA]</scope>
    <source>
        <strain evidence="1 2">EM12</strain>
    </source>
</reference>
<dbReference type="EMBL" id="JBELQE010000133">
    <property type="protein sequence ID" value="MER2253328.1"/>
    <property type="molecule type" value="Genomic_DNA"/>
</dbReference>
<sequence>MELFDRRWYSAQIHDGVKVDDMAAHYCRTGKFRGLNPSPYFDTDWYVTGSRIALDRIESPIDHFITFGGTSICDPHPIFNSRWYKWTYMAAGEPTIPPLIHYITLGWR</sequence>